<organism evidence="2 3">
    <name type="scientific">Rubroshorea leprosula</name>
    <dbReference type="NCBI Taxonomy" id="152421"/>
    <lineage>
        <taxon>Eukaryota</taxon>
        <taxon>Viridiplantae</taxon>
        <taxon>Streptophyta</taxon>
        <taxon>Embryophyta</taxon>
        <taxon>Tracheophyta</taxon>
        <taxon>Spermatophyta</taxon>
        <taxon>Magnoliopsida</taxon>
        <taxon>eudicotyledons</taxon>
        <taxon>Gunneridae</taxon>
        <taxon>Pentapetalae</taxon>
        <taxon>rosids</taxon>
        <taxon>malvids</taxon>
        <taxon>Malvales</taxon>
        <taxon>Dipterocarpaceae</taxon>
        <taxon>Rubroshorea</taxon>
    </lineage>
</organism>
<dbReference type="EMBL" id="BPVZ01000461">
    <property type="protein sequence ID" value="GKV51246.1"/>
    <property type="molecule type" value="Genomic_DNA"/>
</dbReference>
<reference evidence="2 3" key="1">
    <citation type="journal article" date="2021" name="Commun. Biol.">
        <title>The genome of Shorea leprosula (Dipterocarpaceae) highlights the ecological relevance of drought in aseasonal tropical rainforests.</title>
        <authorList>
            <person name="Ng K.K.S."/>
            <person name="Kobayashi M.J."/>
            <person name="Fawcett J.A."/>
            <person name="Hatakeyama M."/>
            <person name="Paape T."/>
            <person name="Ng C.H."/>
            <person name="Ang C.C."/>
            <person name="Tnah L.H."/>
            <person name="Lee C.T."/>
            <person name="Nishiyama T."/>
            <person name="Sese J."/>
            <person name="O'Brien M.J."/>
            <person name="Copetti D."/>
            <person name="Mohd Noor M.I."/>
            <person name="Ong R.C."/>
            <person name="Putra M."/>
            <person name="Sireger I.Z."/>
            <person name="Indrioko S."/>
            <person name="Kosugi Y."/>
            <person name="Izuno A."/>
            <person name="Isagi Y."/>
            <person name="Lee S.L."/>
            <person name="Shimizu K.K."/>
        </authorList>
    </citation>
    <scope>NUCLEOTIDE SEQUENCE [LARGE SCALE GENOMIC DNA]</scope>
    <source>
        <strain evidence="2">214</strain>
    </source>
</reference>
<dbReference type="Proteomes" id="UP001054252">
    <property type="component" value="Unassembled WGS sequence"/>
</dbReference>
<feature type="compositionally biased region" description="Polar residues" evidence="1">
    <location>
        <begin position="9"/>
        <end position="21"/>
    </location>
</feature>
<gene>
    <name evidence="2" type="ORF">SLEP1_g57914</name>
</gene>
<dbReference type="AlphaFoldDB" id="A0AAV5MMK8"/>
<keyword evidence="3" id="KW-1185">Reference proteome</keyword>
<name>A0AAV5MMK8_9ROSI</name>
<evidence type="ECO:0000313" key="3">
    <source>
        <dbReference type="Proteomes" id="UP001054252"/>
    </source>
</evidence>
<accession>A0AAV5MMK8</accession>
<feature type="region of interest" description="Disordered" evidence="1">
    <location>
        <begin position="1"/>
        <end position="23"/>
    </location>
</feature>
<sequence>MKRNAPYSFVQSHPSSSSDLRNGTEDCLPRGVLLHLLRLLYVPPPYSPPDLLLHLMMIPAA</sequence>
<evidence type="ECO:0000256" key="1">
    <source>
        <dbReference type="SAM" id="MobiDB-lite"/>
    </source>
</evidence>
<comment type="caution">
    <text evidence="2">The sequence shown here is derived from an EMBL/GenBank/DDBJ whole genome shotgun (WGS) entry which is preliminary data.</text>
</comment>
<proteinExistence type="predicted"/>
<protein>
    <submittedName>
        <fullName evidence="2">Uncharacterized protein</fullName>
    </submittedName>
</protein>
<evidence type="ECO:0000313" key="2">
    <source>
        <dbReference type="EMBL" id="GKV51246.1"/>
    </source>
</evidence>